<protein>
    <recommendedName>
        <fullName evidence="2">DUF4211 domain-containing protein</fullName>
    </recommendedName>
</protein>
<evidence type="ECO:0000256" key="1">
    <source>
        <dbReference type="SAM" id="MobiDB-lite"/>
    </source>
</evidence>
<dbReference type="Pfam" id="PF13926">
    <property type="entry name" value="DUF4211"/>
    <property type="match status" value="1"/>
</dbReference>
<feature type="compositionally biased region" description="Polar residues" evidence="1">
    <location>
        <begin position="755"/>
        <end position="765"/>
    </location>
</feature>
<feature type="compositionally biased region" description="Low complexity" evidence="1">
    <location>
        <begin position="283"/>
        <end position="299"/>
    </location>
</feature>
<feature type="compositionally biased region" description="Low complexity" evidence="1">
    <location>
        <begin position="1113"/>
        <end position="1150"/>
    </location>
</feature>
<feature type="compositionally biased region" description="Polar residues" evidence="1">
    <location>
        <begin position="1029"/>
        <end position="1057"/>
    </location>
</feature>
<accession>A0AAN9VAA8</accession>
<reference evidence="3 4" key="1">
    <citation type="submission" date="2024-03" db="EMBL/GenBank/DDBJ databases">
        <title>The genome assembly and annotation of the cricket Gryllus longicercus Weissman &amp; Gray.</title>
        <authorList>
            <person name="Szrajer S."/>
            <person name="Gray D."/>
            <person name="Ylla G."/>
        </authorList>
    </citation>
    <scope>NUCLEOTIDE SEQUENCE [LARGE SCALE GENOMIC DNA]</scope>
    <source>
        <strain evidence="3">DAG 2021-001</strain>
        <tissue evidence="3">Whole body minus gut</tissue>
    </source>
</reference>
<comment type="caution">
    <text evidence="3">The sequence shown here is derived from an EMBL/GenBank/DDBJ whole genome shotgun (WGS) entry which is preliminary data.</text>
</comment>
<feature type="region of interest" description="Disordered" evidence="1">
    <location>
        <begin position="813"/>
        <end position="889"/>
    </location>
</feature>
<feature type="compositionally biased region" description="Polar residues" evidence="1">
    <location>
        <begin position="330"/>
        <end position="339"/>
    </location>
</feature>
<dbReference type="PANTHER" id="PTHR14689">
    <property type="entry name" value="PHORBOL-ESTER_DAG-TYPE DOMAIN-CONTAINING PROTEIN"/>
    <property type="match status" value="1"/>
</dbReference>
<dbReference type="InterPro" id="IPR025451">
    <property type="entry name" value="DUF4211"/>
</dbReference>
<feature type="compositionally biased region" description="Basic and acidic residues" evidence="1">
    <location>
        <begin position="1158"/>
        <end position="1181"/>
    </location>
</feature>
<feature type="compositionally biased region" description="Polar residues" evidence="1">
    <location>
        <begin position="689"/>
        <end position="700"/>
    </location>
</feature>
<feature type="compositionally biased region" description="Basic residues" evidence="1">
    <location>
        <begin position="1323"/>
        <end position="1335"/>
    </location>
</feature>
<feature type="compositionally biased region" description="Basic residues" evidence="1">
    <location>
        <begin position="1446"/>
        <end position="1460"/>
    </location>
</feature>
<sequence length="1835" mass="197865">MDPVGPWSAYAASYNRLAGATGGFQASPASGGGDFVTSHHHLAATGNTGLGSHQPPGGGVPSTTSQLLLQAAHTTATLAGQLGQLSAAAPGSTPSPFSPGGFLTPPSVGYDSVFSPLFHHANPKPAHYGSSINVSQHRQALAQAQAAAATKSNAVEPELSSIRENYSSAHQSIAAAAAAAASSNSFFEHQASSSSSSLPWSQGTSQLPSPFGILPHETVVTSSQGTASTKTNSSSYESTFNAHFVAAQSLNHLNSQLSAASDFNKSSNSYIENSNKKTTRSQSPSVTPVKPAVSSSSVSGGNSFYSQNSSTAYANSDSVSSRGNCTTLSGNFSSKSQHNTSSSEYTSNTKSYTTSSSLSQQQSCIVSTTTSSSVTSKDYRVPHPSSRSSNSVFLSSASGSSRPQQSAEKTSSRSQNFVPPTSKSSVHHGIQTKAQTKIYPDLGTSDHTRRRDNAHESSQSSPISFAMMDAVAHRQGLNYSSAQSTSSCGTGSNSAKVPPSGTHRNSNSNLQQFQHVLSPQTTPVTAAPTSTSYSSRHYSALAGNEATGDYHHSNRNVKSSNSTDSSYSERLLNSNNSSQNSPDCGVVVPRRPSPLQAHSQASPLSHVPSPGYPLYNSPIASMSSPSPLQLHSDTSANQCSNGNNRQHNSNPSSQQVTPASPLDVSVPRPASQSSQVAYSSVITRALTSGEGNSKSFNSETRSQHHQHQEFPQKQNCWDSGDRQVSSSRNAGKFTGNSASYNTPSNVGLDNPSVPPQNQSGSQVRGVSNITERQSAYFDSNPGQVTLQDLSNCRGDPMTIVKNLQTLHQPCQLQQPGSVSQPLKSDDRPLSKTNNNTNSSSNSGSSNKRRKSGEKANSNVANSVPNTSTPEFYARVPPPAHHNTHSSNQQTQNGAYFDFERWNLPPPPPKMFGGGPGAFGSQTSLHHGSNFVNSAHQHPSLMVPNPHHTAAPLPYFPAFPLHTPGQPPNQHPSHEFQASVNSTTRPNSENQPGSENSSCTGPNSVDDHPKVIVPNIEEELGFLAEVSDSPVTTTANNSVSAPVKSVYSSTAGNSSSTKMPEKKPFSYSNPASGFMASYMKFLQGERDTSPPQTKRGNKASWAKNKAYHPPPEAPKVTSSSVASTTAIVTSAATSAPSTSSTCSTTITKTSTESQPCAFKPKETPVYDPQDDPRYFPLKKERNGTFSDSDDEFEPCSSESAKKKELPKIKEDEKEEPDKSVDPSNEKDLKNKKDKIKLKSGTKTSLKPQSKLQTNQNSKSGSQTVTNQDNISDSSSGSSPENSTSKTSVSEVAQETIIPESRLPDDISKSGPSSDKAAGGEKAKKFSGKSRTGTKRKKEVEEENLPRRELARRKAKEKTLTNLKSLDQQALLDEEFEVDEPEFMDSDSDPAWTPAKDSSDDDMANRRRSRRSATLLSSRKRPRLVTPGVTEDEGASTDGSEDASTDRRRQKVKLPIKGKGRPRSLSTTLQILPSAPALVSVTSSAASDVVMDPNLGMEVDAATADKEEAATGSSNKESGNLSKKEESNEIPFKSGEFVVMKSDLKEENPPIWRIDGKTLLQKYESFQENGKTLYRNISTYSGWTSQNKHVYQQVRVKFRVQNRMETIVEFLRDELLSDDDVFERSMKETAKYQDNFEVYIQTLISQALDSNFLPEILQEGDEYFLASVKKVDEITEDHKQRLLKVTKWKPSVVTSVGAWPCFNVISDLPLDEDATKLCAACEKTAVSVRVQMYGQPYNSTTLEGCPPDPKVANEKDFLLCNTCLAQMELYHKVAHQKYLMFIECSQRVAEKRNQNDTTVILNELLANETWLNELFQSVRTSWAEIEKLAHQVEKGEK</sequence>
<organism evidence="3 4">
    <name type="scientific">Gryllus longicercus</name>
    <dbReference type="NCBI Taxonomy" id="2509291"/>
    <lineage>
        <taxon>Eukaryota</taxon>
        <taxon>Metazoa</taxon>
        <taxon>Ecdysozoa</taxon>
        <taxon>Arthropoda</taxon>
        <taxon>Hexapoda</taxon>
        <taxon>Insecta</taxon>
        <taxon>Pterygota</taxon>
        <taxon>Neoptera</taxon>
        <taxon>Polyneoptera</taxon>
        <taxon>Orthoptera</taxon>
        <taxon>Ensifera</taxon>
        <taxon>Gryllidea</taxon>
        <taxon>Grylloidea</taxon>
        <taxon>Gryllidae</taxon>
        <taxon>Gryllinae</taxon>
        <taxon>Gryllus</taxon>
    </lineage>
</organism>
<feature type="region of interest" description="Disordered" evidence="1">
    <location>
        <begin position="270"/>
        <end position="302"/>
    </location>
</feature>
<feature type="compositionally biased region" description="Acidic residues" evidence="1">
    <location>
        <begin position="1428"/>
        <end position="1441"/>
    </location>
</feature>
<name>A0AAN9VAA8_9ORTH</name>
<feature type="compositionally biased region" description="Polar residues" evidence="1">
    <location>
        <begin position="709"/>
        <end position="747"/>
    </location>
</feature>
<feature type="compositionally biased region" description="Acidic residues" evidence="1">
    <location>
        <begin position="1370"/>
        <end position="1386"/>
    </location>
</feature>
<feature type="compositionally biased region" description="Basic and acidic residues" evidence="1">
    <location>
        <begin position="1198"/>
        <end position="1229"/>
    </location>
</feature>
<feature type="compositionally biased region" description="Polar residues" evidence="1">
    <location>
        <begin position="481"/>
        <end position="495"/>
    </location>
</feature>
<feature type="region of interest" description="Disordered" evidence="1">
    <location>
        <begin position="481"/>
        <end position="507"/>
    </location>
</feature>
<keyword evidence="4" id="KW-1185">Reference proteome</keyword>
<dbReference type="EMBL" id="JAZDUA010000549">
    <property type="protein sequence ID" value="KAK7791246.1"/>
    <property type="molecule type" value="Genomic_DNA"/>
</dbReference>
<proteinExistence type="predicted"/>
<evidence type="ECO:0000259" key="2">
    <source>
        <dbReference type="Pfam" id="PF13926"/>
    </source>
</evidence>
<feature type="compositionally biased region" description="Polar residues" evidence="1">
    <location>
        <begin position="408"/>
        <end position="424"/>
    </location>
</feature>
<feature type="compositionally biased region" description="Low complexity" evidence="1">
    <location>
        <begin position="385"/>
        <end position="407"/>
    </location>
</feature>
<evidence type="ECO:0000313" key="4">
    <source>
        <dbReference type="Proteomes" id="UP001378592"/>
    </source>
</evidence>
<feature type="region of interest" description="Disordered" evidence="1">
    <location>
        <begin position="1503"/>
        <end position="1526"/>
    </location>
</feature>
<feature type="domain" description="DUF4211" evidence="2">
    <location>
        <begin position="1619"/>
        <end position="1740"/>
    </location>
</feature>
<feature type="compositionally biased region" description="Low complexity" evidence="1">
    <location>
        <begin position="565"/>
        <end position="581"/>
    </location>
</feature>
<dbReference type="Proteomes" id="UP001378592">
    <property type="component" value="Unassembled WGS sequence"/>
</dbReference>
<feature type="region of interest" description="Disordered" evidence="1">
    <location>
        <begin position="1029"/>
        <end position="1063"/>
    </location>
</feature>
<feature type="compositionally biased region" description="Polar residues" evidence="1">
    <location>
        <begin position="1239"/>
        <end position="1269"/>
    </location>
</feature>
<feature type="region of interest" description="Disordered" evidence="1">
    <location>
        <begin position="21"/>
        <end position="64"/>
    </location>
</feature>
<feature type="compositionally biased region" description="Basic and acidic residues" evidence="1">
    <location>
        <begin position="1336"/>
        <end position="1347"/>
    </location>
</feature>
<feature type="region of interest" description="Disordered" evidence="1">
    <location>
        <begin position="330"/>
        <end position="464"/>
    </location>
</feature>
<feature type="region of interest" description="Disordered" evidence="1">
    <location>
        <begin position="959"/>
        <end position="1008"/>
    </location>
</feature>
<feature type="compositionally biased region" description="Low complexity" evidence="1">
    <location>
        <begin position="1270"/>
        <end position="1288"/>
    </location>
</feature>
<feature type="compositionally biased region" description="Polar residues" evidence="1">
    <location>
        <begin position="813"/>
        <end position="822"/>
    </location>
</feature>
<evidence type="ECO:0000313" key="3">
    <source>
        <dbReference type="EMBL" id="KAK7791246.1"/>
    </source>
</evidence>
<feature type="compositionally biased region" description="Low complexity" evidence="1">
    <location>
        <begin position="340"/>
        <end position="376"/>
    </location>
</feature>
<feature type="region of interest" description="Disordered" evidence="1">
    <location>
        <begin position="546"/>
        <end position="677"/>
    </location>
</feature>
<dbReference type="PANTHER" id="PTHR14689:SF0">
    <property type="entry name" value="COILED-COIL DOMAIN-CONTAINING PROTEIN 82"/>
    <property type="match status" value="1"/>
</dbReference>
<feature type="compositionally biased region" description="Polar residues" evidence="1">
    <location>
        <begin position="975"/>
        <end position="1002"/>
    </location>
</feature>
<feature type="region of interest" description="Disordered" evidence="1">
    <location>
        <begin position="1084"/>
        <end position="1465"/>
    </location>
</feature>
<feature type="compositionally biased region" description="Polar residues" evidence="1">
    <location>
        <begin position="1510"/>
        <end position="1519"/>
    </location>
</feature>
<feature type="compositionally biased region" description="Basic and acidic residues" evidence="1">
    <location>
        <begin position="444"/>
        <end position="455"/>
    </location>
</feature>
<feature type="compositionally biased region" description="Low complexity" evidence="1">
    <location>
        <begin position="830"/>
        <end position="845"/>
    </location>
</feature>
<gene>
    <name evidence="3" type="ORF">R5R35_000976</name>
</gene>
<feature type="compositionally biased region" description="Polar residues" evidence="1">
    <location>
        <begin position="854"/>
        <end position="869"/>
    </location>
</feature>
<feature type="region of interest" description="Disordered" evidence="1">
    <location>
        <begin position="689"/>
        <end position="765"/>
    </location>
</feature>
<dbReference type="GO" id="GO:0005634">
    <property type="term" value="C:nucleus"/>
    <property type="evidence" value="ECO:0007669"/>
    <property type="project" value="TreeGrafter"/>
</dbReference>
<feature type="compositionally biased region" description="Polar residues" evidence="1">
    <location>
        <begin position="618"/>
        <end position="658"/>
    </location>
</feature>